<evidence type="ECO:0000313" key="2">
    <source>
        <dbReference type="EMBL" id="TRW49589.1"/>
    </source>
</evidence>
<dbReference type="PANTHER" id="PTHR33121">
    <property type="entry name" value="CYCLIC DI-GMP PHOSPHODIESTERASE PDEF"/>
    <property type="match status" value="1"/>
</dbReference>
<dbReference type="InterPro" id="IPR001633">
    <property type="entry name" value="EAL_dom"/>
</dbReference>
<accession>A0A552X3W7</accession>
<proteinExistence type="predicted"/>
<gene>
    <name evidence="2" type="ORF">FM042_01610</name>
</gene>
<dbReference type="EMBL" id="VJWL01000001">
    <property type="protein sequence ID" value="TRW49589.1"/>
    <property type="molecule type" value="Genomic_DNA"/>
</dbReference>
<dbReference type="InterPro" id="IPR050706">
    <property type="entry name" value="Cyclic-di-GMP_PDE-like"/>
</dbReference>
<dbReference type="OrthoDB" id="9812358at2"/>
<reference evidence="2 3" key="1">
    <citation type="submission" date="2019-07" db="EMBL/GenBank/DDBJ databases">
        <authorList>
            <person name="Yang M."/>
            <person name="Zhao D."/>
            <person name="Xiang H."/>
        </authorList>
    </citation>
    <scope>NUCLEOTIDE SEQUENCE [LARGE SCALE GENOMIC DNA]</scope>
    <source>
        <strain evidence="2 3">IM1326</strain>
    </source>
</reference>
<dbReference type="PANTHER" id="PTHR33121:SF71">
    <property type="entry name" value="OXYGEN SENSOR PROTEIN DOSP"/>
    <property type="match status" value="1"/>
</dbReference>
<dbReference type="RefSeq" id="WP_143234011.1">
    <property type="nucleotide sequence ID" value="NZ_VJWL01000001.1"/>
</dbReference>
<comment type="caution">
    <text evidence="2">The sequence shown here is derived from an EMBL/GenBank/DDBJ whole genome shotgun (WGS) entry which is preliminary data.</text>
</comment>
<dbReference type="PROSITE" id="PS50883">
    <property type="entry name" value="EAL"/>
    <property type="match status" value="1"/>
</dbReference>
<feature type="domain" description="EAL" evidence="1">
    <location>
        <begin position="15"/>
        <end position="268"/>
    </location>
</feature>
<evidence type="ECO:0000313" key="3">
    <source>
        <dbReference type="Proteomes" id="UP000320359"/>
    </source>
</evidence>
<dbReference type="SUPFAM" id="SSF141868">
    <property type="entry name" value="EAL domain-like"/>
    <property type="match status" value="1"/>
</dbReference>
<name>A0A552X3W7_9GAMM</name>
<dbReference type="AlphaFoldDB" id="A0A552X3W7"/>
<dbReference type="SMART" id="SM00052">
    <property type="entry name" value="EAL"/>
    <property type="match status" value="1"/>
</dbReference>
<dbReference type="Pfam" id="PF00563">
    <property type="entry name" value="EAL"/>
    <property type="match status" value="1"/>
</dbReference>
<dbReference type="CDD" id="cd01948">
    <property type="entry name" value="EAL"/>
    <property type="match status" value="1"/>
</dbReference>
<evidence type="ECO:0000259" key="1">
    <source>
        <dbReference type="PROSITE" id="PS50883"/>
    </source>
</evidence>
<dbReference type="Gene3D" id="3.20.20.450">
    <property type="entry name" value="EAL domain"/>
    <property type="match status" value="1"/>
</dbReference>
<dbReference type="InterPro" id="IPR035919">
    <property type="entry name" value="EAL_sf"/>
</dbReference>
<sequence length="276" mass="30825">MAKEMAAKSKGIFNMPLNAEHLRKVVDEHGFEVAFQPRVLVPSGRLTGFEIYARWNHEELGYISPAQFIRLAEKRELIDTLTREILNAGLPVFARIAKRMPQLTLSVNISPVSFTHSSFLQLLLERCNAYDIAPSQIILEFPELEIYQNMEIFANSLKHYQDAGFQIALDDFGTGESNALMLDKLNLSEIKIDISVINALKISKEAEFLAKAALKLASQSGVLATAEGVETEEIMSFVEKLGFDMAQGFYIAHPMSASALEAWLEQNHPLSAQAHK</sequence>
<protein>
    <submittedName>
        <fullName evidence="2">EAL domain-containing protein</fullName>
    </submittedName>
</protein>
<keyword evidence="3" id="KW-1185">Reference proteome</keyword>
<dbReference type="GO" id="GO:0071111">
    <property type="term" value="F:cyclic-guanylate-specific phosphodiesterase activity"/>
    <property type="evidence" value="ECO:0007669"/>
    <property type="project" value="InterPro"/>
</dbReference>
<organism evidence="2 3">
    <name type="scientific">Aliidiomarina halalkaliphila</name>
    <dbReference type="NCBI Taxonomy" id="2593535"/>
    <lineage>
        <taxon>Bacteria</taxon>
        <taxon>Pseudomonadati</taxon>
        <taxon>Pseudomonadota</taxon>
        <taxon>Gammaproteobacteria</taxon>
        <taxon>Alteromonadales</taxon>
        <taxon>Idiomarinaceae</taxon>
        <taxon>Aliidiomarina</taxon>
    </lineage>
</organism>
<dbReference type="Proteomes" id="UP000320359">
    <property type="component" value="Unassembled WGS sequence"/>
</dbReference>